<dbReference type="Proteomes" id="UP000799755">
    <property type="component" value="Unassembled WGS sequence"/>
</dbReference>
<sequence>MSGIWGGYRDTILVRLNRGAFPADMTPLSKRAEGSPYIHRASEHNISTQVPGSEPQPRLSVYATDSL</sequence>
<proteinExistence type="predicted"/>
<dbReference type="EMBL" id="MU003499">
    <property type="protein sequence ID" value="KAF2474007.1"/>
    <property type="molecule type" value="Genomic_DNA"/>
</dbReference>
<name>A0ACB6R6S2_9PLEO</name>
<evidence type="ECO:0000313" key="2">
    <source>
        <dbReference type="Proteomes" id="UP000799755"/>
    </source>
</evidence>
<reference evidence="1" key="1">
    <citation type="journal article" date="2020" name="Stud. Mycol.">
        <title>101 Dothideomycetes genomes: a test case for predicting lifestyles and emergence of pathogens.</title>
        <authorList>
            <person name="Haridas S."/>
            <person name="Albert R."/>
            <person name="Binder M."/>
            <person name="Bloem J."/>
            <person name="Labutti K."/>
            <person name="Salamov A."/>
            <person name="Andreopoulos B."/>
            <person name="Baker S."/>
            <person name="Barry K."/>
            <person name="Bills G."/>
            <person name="Bluhm B."/>
            <person name="Cannon C."/>
            <person name="Castanera R."/>
            <person name="Culley D."/>
            <person name="Daum C."/>
            <person name="Ezra D."/>
            <person name="Gonzalez J."/>
            <person name="Henrissat B."/>
            <person name="Kuo A."/>
            <person name="Liang C."/>
            <person name="Lipzen A."/>
            <person name="Lutzoni F."/>
            <person name="Magnuson J."/>
            <person name="Mondo S."/>
            <person name="Nolan M."/>
            <person name="Ohm R."/>
            <person name="Pangilinan J."/>
            <person name="Park H.-J."/>
            <person name="Ramirez L."/>
            <person name="Alfaro M."/>
            <person name="Sun H."/>
            <person name="Tritt A."/>
            <person name="Yoshinaga Y."/>
            <person name="Zwiers L.-H."/>
            <person name="Turgeon B."/>
            <person name="Goodwin S."/>
            <person name="Spatafora J."/>
            <person name="Crous P."/>
            <person name="Grigoriev I."/>
        </authorList>
    </citation>
    <scope>NUCLEOTIDE SEQUENCE</scope>
    <source>
        <strain evidence="1">ATCC 200398</strain>
    </source>
</reference>
<gene>
    <name evidence="1" type="ORF">BDR25DRAFT_352473</name>
</gene>
<protein>
    <submittedName>
        <fullName evidence="1">Uncharacterized protein</fullName>
    </submittedName>
</protein>
<organism evidence="1 2">
    <name type="scientific">Lindgomyces ingoldianus</name>
    <dbReference type="NCBI Taxonomy" id="673940"/>
    <lineage>
        <taxon>Eukaryota</taxon>
        <taxon>Fungi</taxon>
        <taxon>Dikarya</taxon>
        <taxon>Ascomycota</taxon>
        <taxon>Pezizomycotina</taxon>
        <taxon>Dothideomycetes</taxon>
        <taxon>Pleosporomycetidae</taxon>
        <taxon>Pleosporales</taxon>
        <taxon>Lindgomycetaceae</taxon>
        <taxon>Lindgomyces</taxon>
    </lineage>
</organism>
<accession>A0ACB6R6S2</accession>
<comment type="caution">
    <text evidence="1">The sequence shown here is derived from an EMBL/GenBank/DDBJ whole genome shotgun (WGS) entry which is preliminary data.</text>
</comment>
<keyword evidence="2" id="KW-1185">Reference proteome</keyword>
<evidence type="ECO:0000313" key="1">
    <source>
        <dbReference type="EMBL" id="KAF2474007.1"/>
    </source>
</evidence>